<dbReference type="PROSITE" id="PS50902">
    <property type="entry name" value="FLAVODOXIN_LIKE"/>
    <property type="match status" value="1"/>
</dbReference>
<sequence length="166" mass="18248">MKITILYFSQTGHTEKMAGVVREGILDADKNIEVSLMNIADQENINQEFLEASSAVIFGTPCYVANTCWQMKKFFDTRFDCKLEGKLAACFATAGCLWGGPDIALQSILGMALTRGMLAYSSGTEFGRPYIHLGPVALMASLDEQAGIFKLFGNRVAQKTLELFNK</sequence>
<dbReference type="eggNOG" id="COG0655">
    <property type="taxonomic scope" value="Bacteria"/>
</dbReference>
<dbReference type="Gene3D" id="3.40.50.360">
    <property type="match status" value="1"/>
</dbReference>
<evidence type="ECO:0000313" key="2">
    <source>
        <dbReference type="EMBL" id="EHQ91077.1"/>
    </source>
</evidence>
<dbReference type="Pfam" id="PF00258">
    <property type="entry name" value="Flavodoxin_1"/>
    <property type="match status" value="1"/>
</dbReference>
<keyword evidence="3" id="KW-1185">Reference proteome</keyword>
<dbReference type="InterPro" id="IPR001226">
    <property type="entry name" value="Flavodoxin_CS"/>
</dbReference>
<dbReference type="Proteomes" id="UP000005104">
    <property type="component" value="Chromosome"/>
</dbReference>
<dbReference type="HOGENOM" id="CLU_051402_2_0_9"/>
<protein>
    <submittedName>
        <fullName evidence="2">Flavodoxin</fullName>
    </submittedName>
</protein>
<dbReference type="STRING" id="768710.DesyoDRAFT_4112"/>
<dbReference type="OrthoDB" id="9801479at2"/>
<dbReference type="PROSITE" id="PS00201">
    <property type="entry name" value="FLAVODOXIN"/>
    <property type="match status" value="1"/>
</dbReference>
<dbReference type="SUPFAM" id="SSF52218">
    <property type="entry name" value="Flavoproteins"/>
    <property type="match status" value="1"/>
</dbReference>
<proteinExistence type="predicted"/>
<feature type="domain" description="Flavodoxin-like" evidence="1">
    <location>
        <begin position="3"/>
        <end position="157"/>
    </location>
</feature>
<dbReference type="GO" id="GO:0016651">
    <property type="term" value="F:oxidoreductase activity, acting on NAD(P)H"/>
    <property type="evidence" value="ECO:0007669"/>
    <property type="project" value="UniProtKB-ARBA"/>
</dbReference>
<evidence type="ECO:0000259" key="1">
    <source>
        <dbReference type="PROSITE" id="PS50902"/>
    </source>
</evidence>
<gene>
    <name evidence="2" type="ORF">DesyoDRAFT_4112</name>
</gene>
<dbReference type="EMBL" id="CM001441">
    <property type="protein sequence ID" value="EHQ91077.1"/>
    <property type="molecule type" value="Genomic_DNA"/>
</dbReference>
<evidence type="ECO:0000313" key="3">
    <source>
        <dbReference type="Proteomes" id="UP000005104"/>
    </source>
</evidence>
<dbReference type="InterPro" id="IPR008254">
    <property type="entry name" value="Flavodoxin/NO_synth"/>
</dbReference>
<dbReference type="RefSeq" id="WP_007785816.1">
    <property type="nucleotide sequence ID" value="NZ_CM001441.1"/>
</dbReference>
<dbReference type="GO" id="GO:0009055">
    <property type="term" value="F:electron transfer activity"/>
    <property type="evidence" value="ECO:0007669"/>
    <property type="project" value="InterPro"/>
</dbReference>
<name>H5Y667_9FIRM</name>
<organism evidence="2 3">
    <name type="scientific">Desulfosporosinus youngiae DSM 17734</name>
    <dbReference type="NCBI Taxonomy" id="768710"/>
    <lineage>
        <taxon>Bacteria</taxon>
        <taxon>Bacillati</taxon>
        <taxon>Bacillota</taxon>
        <taxon>Clostridia</taxon>
        <taxon>Eubacteriales</taxon>
        <taxon>Desulfitobacteriaceae</taxon>
        <taxon>Desulfosporosinus</taxon>
    </lineage>
</organism>
<dbReference type="AlphaFoldDB" id="H5Y667"/>
<dbReference type="GO" id="GO:0010181">
    <property type="term" value="F:FMN binding"/>
    <property type="evidence" value="ECO:0007669"/>
    <property type="project" value="InterPro"/>
</dbReference>
<reference evidence="2 3" key="1">
    <citation type="submission" date="2011-11" db="EMBL/GenBank/DDBJ databases">
        <title>The Noncontiguous Finished genome of Desulfosporosinus youngiae DSM 17734.</title>
        <authorList>
            <consortium name="US DOE Joint Genome Institute (JGI-PGF)"/>
            <person name="Lucas S."/>
            <person name="Han J."/>
            <person name="Lapidus A."/>
            <person name="Cheng J.-F."/>
            <person name="Goodwin L."/>
            <person name="Pitluck S."/>
            <person name="Peters L."/>
            <person name="Ovchinnikova G."/>
            <person name="Lu M."/>
            <person name="Land M.L."/>
            <person name="Hauser L."/>
            <person name="Pester M."/>
            <person name="Spring S."/>
            <person name="Ollivier B."/>
            <person name="Rattei T."/>
            <person name="Klenk H.-P."/>
            <person name="Wagner M."/>
            <person name="Loy A."/>
            <person name="Woyke T.J."/>
        </authorList>
    </citation>
    <scope>NUCLEOTIDE SEQUENCE [LARGE SCALE GENOMIC DNA]</scope>
    <source>
        <strain evidence="2 3">DSM 17734</strain>
    </source>
</reference>
<accession>H5Y667</accession>
<dbReference type="InterPro" id="IPR029039">
    <property type="entry name" value="Flavoprotein-like_sf"/>
</dbReference>